<name>A0A1I3MVX1_9SPHI</name>
<dbReference type="Pfam" id="PF08922">
    <property type="entry name" value="DUF1905"/>
    <property type="match status" value="1"/>
</dbReference>
<dbReference type="InterPro" id="IPR037079">
    <property type="entry name" value="AF2212/PG0164-like_sf"/>
</dbReference>
<evidence type="ECO:0008006" key="3">
    <source>
        <dbReference type="Google" id="ProtNLM"/>
    </source>
</evidence>
<dbReference type="OrthoDB" id="9796999at2"/>
<dbReference type="RefSeq" id="WP_090627954.1">
    <property type="nucleotide sequence ID" value="NZ_FOQO01000007.1"/>
</dbReference>
<organism evidence="1 2">
    <name type="scientific">Parapedobacter indicus</name>
    <dbReference type="NCBI Taxonomy" id="1477437"/>
    <lineage>
        <taxon>Bacteria</taxon>
        <taxon>Pseudomonadati</taxon>
        <taxon>Bacteroidota</taxon>
        <taxon>Sphingobacteriia</taxon>
        <taxon>Sphingobacteriales</taxon>
        <taxon>Sphingobacteriaceae</taxon>
        <taxon>Parapedobacter</taxon>
    </lineage>
</organism>
<dbReference type="Proteomes" id="UP000198670">
    <property type="component" value="Unassembled WGS sequence"/>
</dbReference>
<keyword evidence="2" id="KW-1185">Reference proteome</keyword>
<dbReference type="InterPro" id="IPR015018">
    <property type="entry name" value="DUF1905"/>
</dbReference>
<dbReference type="SUPFAM" id="SSF141694">
    <property type="entry name" value="AF2212/PG0164-like"/>
    <property type="match status" value="1"/>
</dbReference>
<reference evidence="1 2" key="1">
    <citation type="submission" date="2016-10" db="EMBL/GenBank/DDBJ databases">
        <authorList>
            <person name="de Groot N.N."/>
        </authorList>
    </citation>
    <scope>NUCLEOTIDE SEQUENCE [LARGE SCALE GENOMIC DNA]</scope>
    <source>
        <strain evidence="1 2">RK1</strain>
    </source>
</reference>
<gene>
    <name evidence="1" type="ORF">SAMN05444682_10710</name>
</gene>
<evidence type="ECO:0000313" key="1">
    <source>
        <dbReference type="EMBL" id="SFJ00940.1"/>
    </source>
</evidence>
<dbReference type="AlphaFoldDB" id="A0A1I3MVX1"/>
<protein>
    <recommendedName>
        <fullName evidence="3">Bacteriocin-protection, YdeI or OmpD-Associated</fullName>
    </recommendedName>
</protein>
<dbReference type="Pfam" id="PF13376">
    <property type="entry name" value="OmdA"/>
    <property type="match status" value="1"/>
</dbReference>
<dbReference type="STRING" id="1477437.SAMN05444682_10710"/>
<sequence length="144" mass="15899">MKYVTTIHQIGNNTGIEISEQQLEELGGGKKPLVVVTLNNHTYHSAVGKMEGKFLISLSAENRKKANVKGGDTLEVEILLDTKPRTVEVPEEFQAVLSKNKIAASAFENLAPSKRKAIVESILTAKTEETRQRRITKAIDTLSR</sequence>
<accession>A0A1I3MVX1</accession>
<dbReference type="EMBL" id="FOQO01000007">
    <property type="protein sequence ID" value="SFJ00940.1"/>
    <property type="molecule type" value="Genomic_DNA"/>
</dbReference>
<dbReference type="Gene3D" id="2.40.30.100">
    <property type="entry name" value="AF2212/PG0164-like"/>
    <property type="match status" value="1"/>
</dbReference>
<proteinExistence type="predicted"/>
<evidence type="ECO:0000313" key="2">
    <source>
        <dbReference type="Proteomes" id="UP000198670"/>
    </source>
</evidence>